<evidence type="ECO:0000313" key="13">
    <source>
        <dbReference type="Proteomes" id="UP000691718"/>
    </source>
</evidence>
<dbReference type="EMBL" id="CAJQZP010000723">
    <property type="protein sequence ID" value="CAG4981243.1"/>
    <property type="molecule type" value="Genomic_DNA"/>
</dbReference>
<feature type="domain" description="Amidohydrolase-related" evidence="11">
    <location>
        <begin position="87"/>
        <end position="474"/>
    </location>
</feature>
<evidence type="ECO:0000313" key="12">
    <source>
        <dbReference type="EMBL" id="CAG4981243.1"/>
    </source>
</evidence>
<evidence type="ECO:0000256" key="9">
    <source>
        <dbReference type="ARBA" id="ARBA00022833"/>
    </source>
</evidence>
<dbReference type="OrthoDB" id="1924787at2759"/>
<dbReference type="EC" id="3.5.2.5" evidence="6"/>
<organism evidence="12 13">
    <name type="scientific">Parnassius apollo</name>
    <name type="common">Apollo butterfly</name>
    <name type="synonym">Papilio apollo</name>
    <dbReference type="NCBI Taxonomy" id="110799"/>
    <lineage>
        <taxon>Eukaryota</taxon>
        <taxon>Metazoa</taxon>
        <taxon>Ecdysozoa</taxon>
        <taxon>Arthropoda</taxon>
        <taxon>Hexapoda</taxon>
        <taxon>Insecta</taxon>
        <taxon>Pterygota</taxon>
        <taxon>Neoptera</taxon>
        <taxon>Endopterygota</taxon>
        <taxon>Lepidoptera</taxon>
        <taxon>Glossata</taxon>
        <taxon>Ditrysia</taxon>
        <taxon>Papilionoidea</taxon>
        <taxon>Papilionidae</taxon>
        <taxon>Parnassiinae</taxon>
        <taxon>Parnassini</taxon>
        <taxon>Parnassius</taxon>
        <taxon>Parnassius</taxon>
    </lineage>
</organism>
<dbReference type="Proteomes" id="UP000691718">
    <property type="component" value="Unassembled WGS sequence"/>
</dbReference>
<comment type="caution">
    <text evidence="12">The sequence shown here is derived from an EMBL/GenBank/DDBJ whole genome shotgun (WGS) entry which is preliminary data.</text>
</comment>
<dbReference type="GO" id="GO:0004038">
    <property type="term" value="F:allantoinase activity"/>
    <property type="evidence" value="ECO:0007669"/>
    <property type="project" value="UniProtKB-EC"/>
</dbReference>
<keyword evidence="13" id="KW-1185">Reference proteome</keyword>
<keyword evidence="10" id="KW-0732">Signal</keyword>
<dbReference type="Pfam" id="PF01979">
    <property type="entry name" value="Amidohydro_1"/>
    <property type="match status" value="1"/>
</dbReference>
<dbReference type="InterPro" id="IPR002195">
    <property type="entry name" value="Dihydroorotase_CS"/>
</dbReference>
<accession>A0A8S3WWD2</accession>
<evidence type="ECO:0000256" key="1">
    <source>
        <dbReference type="ARBA" id="ARBA00001756"/>
    </source>
</evidence>
<keyword evidence="8" id="KW-0378">Hydrolase</keyword>
<dbReference type="InterPro" id="IPR017593">
    <property type="entry name" value="Allantoinase"/>
</dbReference>
<evidence type="ECO:0000256" key="10">
    <source>
        <dbReference type="SAM" id="SignalP"/>
    </source>
</evidence>
<dbReference type="PROSITE" id="PS00482">
    <property type="entry name" value="DIHYDROOROTASE_1"/>
    <property type="match status" value="1"/>
</dbReference>
<dbReference type="AlphaFoldDB" id="A0A8S3WWD2"/>
<dbReference type="PANTHER" id="PTHR43668">
    <property type="entry name" value="ALLANTOINASE"/>
    <property type="match status" value="1"/>
</dbReference>
<reference evidence="12" key="1">
    <citation type="submission" date="2021-04" db="EMBL/GenBank/DDBJ databases">
        <authorList>
            <person name="Tunstrom K."/>
        </authorList>
    </citation>
    <scope>NUCLEOTIDE SEQUENCE</scope>
</reference>
<feature type="signal peptide" evidence="10">
    <location>
        <begin position="1"/>
        <end position="21"/>
    </location>
</feature>
<dbReference type="NCBIfam" id="TIGR03178">
    <property type="entry name" value="allantoinase"/>
    <property type="match status" value="1"/>
</dbReference>
<feature type="chain" id="PRO_5035879498" description="allantoinase" evidence="10">
    <location>
        <begin position="22"/>
        <end position="585"/>
    </location>
</feature>
<keyword evidence="7" id="KW-0479">Metal-binding</keyword>
<comment type="catalytic activity">
    <reaction evidence="1">
        <text>(S)-allantoin + H2O = allantoate + H(+)</text>
        <dbReference type="Rhea" id="RHEA:17029"/>
        <dbReference type="ChEBI" id="CHEBI:15377"/>
        <dbReference type="ChEBI" id="CHEBI:15378"/>
        <dbReference type="ChEBI" id="CHEBI:15678"/>
        <dbReference type="ChEBI" id="CHEBI:17536"/>
        <dbReference type="EC" id="3.5.2.5"/>
    </reaction>
</comment>
<evidence type="ECO:0000256" key="2">
    <source>
        <dbReference type="ARBA" id="ARBA00001947"/>
    </source>
</evidence>
<protein>
    <recommendedName>
        <fullName evidence="6">allantoinase</fullName>
        <ecNumber evidence="6">3.5.2.5</ecNumber>
    </recommendedName>
</protein>
<comment type="subunit">
    <text evidence="5">Homotetramer.</text>
</comment>
<evidence type="ECO:0000256" key="8">
    <source>
        <dbReference type="ARBA" id="ARBA00022801"/>
    </source>
</evidence>
<comment type="pathway">
    <text evidence="3">Nitrogen metabolism; (S)-allantoin degradation; allantoate from (S)-allantoin: step 1/1.</text>
</comment>
<dbReference type="InterPro" id="IPR006680">
    <property type="entry name" value="Amidohydro-rel"/>
</dbReference>
<gene>
    <name evidence="12" type="ORF">PAPOLLO_LOCUS10207</name>
</gene>
<dbReference type="GO" id="GO:0006145">
    <property type="term" value="P:purine nucleobase catabolic process"/>
    <property type="evidence" value="ECO:0007669"/>
    <property type="project" value="TreeGrafter"/>
</dbReference>
<dbReference type="GO" id="GO:0005737">
    <property type="term" value="C:cytoplasm"/>
    <property type="evidence" value="ECO:0007669"/>
    <property type="project" value="TreeGrafter"/>
</dbReference>
<evidence type="ECO:0000256" key="7">
    <source>
        <dbReference type="ARBA" id="ARBA00022723"/>
    </source>
</evidence>
<evidence type="ECO:0000256" key="6">
    <source>
        <dbReference type="ARBA" id="ARBA00012863"/>
    </source>
</evidence>
<evidence type="ECO:0000256" key="4">
    <source>
        <dbReference type="ARBA" id="ARBA00010368"/>
    </source>
</evidence>
<proteinExistence type="inferred from homology"/>
<name>A0A8S3WWD2_PARAO</name>
<dbReference type="PANTHER" id="PTHR43668:SF2">
    <property type="entry name" value="ALLANTOINASE"/>
    <property type="match status" value="1"/>
</dbReference>
<evidence type="ECO:0000259" key="11">
    <source>
        <dbReference type="Pfam" id="PF01979"/>
    </source>
</evidence>
<dbReference type="GO" id="GO:0000256">
    <property type="term" value="P:allantoin catabolic process"/>
    <property type="evidence" value="ECO:0007669"/>
    <property type="project" value="InterPro"/>
</dbReference>
<dbReference type="GO" id="GO:0050897">
    <property type="term" value="F:cobalt ion binding"/>
    <property type="evidence" value="ECO:0007669"/>
    <property type="project" value="InterPro"/>
</dbReference>
<keyword evidence="9" id="KW-0862">Zinc</keyword>
<dbReference type="FunFam" id="3.20.20.140:FF:000032">
    <property type="entry name" value="Allantoinase Dal1"/>
    <property type="match status" value="1"/>
</dbReference>
<sequence>MLPLHVSAIIALLICAPSISGRWLKVDPVEKQLFLSRRVVTESCEFDGGVLVDEKGIIEGILTREKVEAFLTAKNNIKVIDGGDLALMAGVIDSHVHVNEPGRTSWEGYVTATQAAAAGGITTIIDMPLNSIPPTTTLENLKTKIAAAREEVFVDVGFWGGIVPGNEMELHDMIRAGVVGFKGFLVDSGVVEFPNVHQIELGKVFSVLNGTGTVLAFHAELEVNHTNTECEGFDCSDPHLYSTYLASHPPEMELEAVSLIASYLPQTDVHVHIVHVSAAGVVPILEKARLERIHAGNKGWRGGVTAETCHHYLTLSSEQIPAGHSEYKCSPPIRNNTNKEKLWEYIKDHRLDLIASDHSPSVASLKSSNFMESWGGISSVQFGLSLFWTQAKARGLKLGEVSHYLSAGPAHLCGLQERKGALRPGLDADLIFFDPNASFVVTPDVILYKNKISPYMNTVLNGKVIQTYIRGQLVYSEGQIIGGPKGLLILKDEKHSIINSDLMFNGNSSFYLQLKEFKGLHNPNNNMPNDTTFEINDYPKNEDSYKLNNIQQLSSRTGNDFTAISSKYICGVVYIITNYVVYLFL</sequence>
<dbReference type="GO" id="GO:0008270">
    <property type="term" value="F:zinc ion binding"/>
    <property type="evidence" value="ECO:0007669"/>
    <property type="project" value="InterPro"/>
</dbReference>
<comment type="cofactor">
    <cofactor evidence="2">
        <name>Zn(2+)</name>
        <dbReference type="ChEBI" id="CHEBI:29105"/>
    </cofactor>
</comment>
<evidence type="ECO:0000256" key="3">
    <source>
        <dbReference type="ARBA" id="ARBA00004968"/>
    </source>
</evidence>
<dbReference type="InterPro" id="IPR050138">
    <property type="entry name" value="DHOase/Allantoinase_Hydrolase"/>
</dbReference>
<comment type="similarity">
    <text evidence="4">Belongs to the metallo-dependent hydrolases superfamily. Allantoinase family.</text>
</comment>
<evidence type="ECO:0000256" key="5">
    <source>
        <dbReference type="ARBA" id="ARBA00011881"/>
    </source>
</evidence>